<evidence type="ECO:0000259" key="4">
    <source>
        <dbReference type="Pfam" id="PF00535"/>
    </source>
</evidence>
<accession>A0A7S6WQY3</accession>
<dbReference type="Proteomes" id="UP000593915">
    <property type="component" value="Chromosome"/>
</dbReference>
<evidence type="ECO:0000313" key="6">
    <source>
        <dbReference type="Proteomes" id="UP000593915"/>
    </source>
</evidence>
<dbReference type="InterPro" id="IPR050834">
    <property type="entry name" value="Glycosyltransf_2"/>
</dbReference>
<protein>
    <submittedName>
        <fullName evidence="5">Glycosyltransferase</fullName>
    </submittedName>
</protein>
<dbReference type="InterPro" id="IPR001173">
    <property type="entry name" value="Glyco_trans_2-like"/>
</dbReference>
<dbReference type="Pfam" id="PF00535">
    <property type="entry name" value="Glycos_transf_2"/>
    <property type="match status" value="1"/>
</dbReference>
<dbReference type="Gene3D" id="3.90.550.10">
    <property type="entry name" value="Spore Coat Polysaccharide Biosynthesis Protein SpsA, Chain A"/>
    <property type="match status" value="1"/>
</dbReference>
<comment type="similarity">
    <text evidence="1">Belongs to the glycosyltransferase 2 family.</text>
</comment>
<evidence type="ECO:0000256" key="2">
    <source>
        <dbReference type="ARBA" id="ARBA00022676"/>
    </source>
</evidence>
<gene>
    <name evidence="5" type="ORF">IFE08_04950</name>
</gene>
<organism evidence="5 6">
    <name type="scientific">Treponema pedis</name>
    <dbReference type="NCBI Taxonomy" id="409322"/>
    <lineage>
        <taxon>Bacteria</taxon>
        <taxon>Pseudomonadati</taxon>
        <taxon>Spirochaetota</taxon>
        <taxon>Spirochaetia</taxon>
        <taxon>Spirochaetales</taxon>
        <taxon>Treponemataceae</taxon>
        <taxon>Treponema</taxon>
    </lineage>
</organism>
<evidence type="ECO:0000256" key="1">
    <source>
        <dbReference type="ARBA" id="ARBA00006739"/>
    </source>
</evidence>
<dbReference type="PANTHER" id="PTHR43685:SF5">
    <property type="entry name" value="GLYCOSYLTRANSFERASE EPSE-RELATED"/>
    <property type="match status" value="1"/>
</dbReference>
<evidence type="ECO:0000313" key="5">
    <source>
        <dbReference type="EMBL" id="QOW61723.1"/>
    </source>
</evidence>
<keyword evidence="2" id="KW-0328">Glycosyltransferase</keyword>
<sequence>MKLDLSLSVLMSVYYKEKPSYLDECLKSLYEQTHPANEIVCVKDGILTAELDSVLLKWEKLLPLKIVGYEENKGLAHALNFGLSYCSGEWIARMDTDDVSLKDRFEKQLEFIVANPGTMVLGSAIEERFYRMNQCYHKNIRFYEDNIDKTSELLYRGTPIGHPTALINKNLLQRYLYSETVGANEDIELWFRILHDGYKIRNLSFPLYVQRINDGMFKRRSSVKAFKEFKIYVKNLYALNGFSFKLIYPCLRLIVRFLPKKCVELIYMSNLRRNILS</sequence>
<name>A0A7S6WQY3_9SPIR</name>
<feature type="domain" description="Glycosyltransferase 2-like" evidence="4">
    <location>
        <begin position="8"/>
        <end position="159"/>
    </location>
</feature>
<proteinExistence type="inferred from homology"/>
<dbReference type="AlphaFoldDB" id="A0A7S6WQY3"/>
<dbReference type="GO" id="GO:0016757">
    <property type="term" value="F:glycosyltransferase activity"/>
    <property type="evidence" value="ECO:0007669"/>
    <property type="project" value="UniProtKB-KW"/>
</dbReference>
<dbReference type="EMBL" id="CP061839">
    <property type="protein sequence ID" value="QOW61723.1"/>
    <property type="molecule type" value="Genomic_DNA"/>
</dbReference>
<dbReference type="InterPro" id="IPR029044">
    <property type="entry name" value="Nucleotide-diphossugar_trans"/>
</dbReference>
<dbReference type="RefSeq" id="WP_194077253.1">
    <property type="nucleotide sequence ID" value="NZ_CP061839.1"/>
</dbReference>
<keyword evidence="3 5" id="KW-0808">Transferase</keyword>
<reference evidence="5 6" key="1">
    <citation type="submission" date="2020-09" db="EMBL/GenBank/DDBJ databases">
        <title>Characterization of Treponema spp. from bovine digital dermatitis in Korea.</title>
        <authorList>
            <person name="Espiritu H.M."/>
            <person name="Cho Y.I."/>
            <person name="Mamuad L."/>
        </authorList>
    </citation>
    <scope>NUCLEOTIDE SEQUENCE [LARGE SCALE GENOMIC DNA]</scope>
    <source>
        <strain evidence="5 6">KS1</strain>
    </source>
</reference>
<evidence type="ECO:0000256" key="3">
    <source>
        <dbReference type="ARBA" id="ARBA00022679"/>
    </source>
</evidence>
<dbReference type="SUPFAM" id="SSF53448">
    <property type="entry name" value="Nucleotide-diphospho-sugar transferases"/>
    <property type="match status" value="1"/>
</dbReference>
<dbReference type="PANTHER" id="PTHR43685">
    <property type="entry name" value="GLYCOSYLTRANSFERASE"/>
    <property type="match status" value="1"/>
</dbReference>